<organism evidence="5 6">
    <name type="scientific">Mumia flava</name>
    <dbReference type="NCBI Taxonomy" id="1348852"/>
    <lineage>
        <taxon>Bacteria</taxon>
        <taxon>Bacillati</taxon>
        <taxon>Actinomycetota</taxon>
        <taxon>Actinomycetes</taxon>
        <taxon>Propionibacteriales</taxon>
        <taxon>Nocardioidaceae</taxon>
        <taxon>Mumia</taxon>
    </lineage>
</organism>
<sequence length="330" mass="33988">MTSSHTSSYDVVVIGGGAAGLSGALALGRARRTVLVVDAGEPRNAPATQAHAFLTRDGTPPAELLAAGRADLEPYAVDLVVGSVAAARRLDDRRFRVTLDDGRPVTARRLLIASGAVDRLPDVDGLDAIWGRTALHCPYCHGWEVRDQRIGVLGSGAMSVHQALLWSQWSDDVVLFLHTAPEPSAEESAQLAARSVTVIRGTVASVDADGDRLRTVRLADGTAIERDALAVATRVEARLDGLDALGLDTAVVERGGQVVGTQVTADPTGATSVAGVWAAGNVVEPTAQVIASAAAGTMAGAVMNMDLITEDTADAVAGSVNGPTESPSVH</sequence>
<dbReference type="AlphaFoldDB" id="A0A0B2BVT9"/>
<dbReference type="PRINTS" id="PR00368">
    <property type="entry name" value="FADPNR"/>
</dbReference>
<dbReference type="SUPFAM" id="SSF51905">
    <property type="entry name" value="FAD/NAD(P)-binding domain"/>
    <property type="match status" value="1"/>
</dbReference>
<dbReference type="InterPro" id="IPR036188">
    <property type="entry name" value="FAD/NAD-bd_sf"/>
</dbReference>
<keyword evidence="6" id="KW-1185">Reference proteome</keyword>
<feature type="domain" description="FAD/NAD(P)-binding" evidence="4">
    <location>
        <begin position="9"/>
        <end position="294"/>
    </location>
</feature>
<dbReference type="Pfam" id="PF07992">
    <property type="entry name" value="Pyr_redox_2"/>
    <property type="match status" value="1"/>
</dbReference>
<keyword evidence="1" id="KW-0285">Flavoprotein</keyword>
<accession>A0A0B2BVT9</accession>
<comment type="caution">
    <text evidence="5">The sequence shown here is derived from an EMBL/GenBank/DDBJ whole genome shotgun (WGS) entry which is preliminary data.</text>
</comment>
<name>A0A0B2BVT9_9ACTN</name>
<comment type="catalytic activity">
    <reaction evidence="3">
        <text>[thioredoxin]-dithiol + NADP(+) = [thioredoxin]-disulfide + NADPH + H(+)</text>
        <dbReference type="Rhea" id="RHEA:20345"/>
        <dbReference type="Rhea" id="RHEA-COMP:10698"/>
        <dbReference type="Rhea" id="RHEA-COMP:10700"/>
        <dbReference type="ChEBI" id="CHEBI:15378"/>
        <dbReference type="ChEBI" id="CHEBI:29950"/>
        <dbReference type="ChEBI" id="CHEBI:50058"/>
        <dbReference type="ChEBI" id="CHEBI:57783"/>
        <dbReference type="ChEBI" id="CHEBI:58349"/>
        <dbReference type="EC" id="1.8.1.9"/>
    </reaction>
</comment>
<dbReference type="EMBL" id="PGEZ01000001">
    <property type="protein sequence ID" value="PJJ58013.1"/>
    <property type="molecule type" value="Genomic_DNA"/>
</dbReference>
<dbReference type="InterPro" id="IPR050097">
    <property type="entry name" value="Ferredoxin-NADP_redctase_2"/>
</dbReference>
<dbReference type="OrthoDB" id="9786503at2"/>
<dbReference type="Gene3D" id="3.50.50.60">
    <property type="entry name" value="FAD/NAD(P)-binding domain"/>
    <property type="match status" value="2"/>
</dbReference>
<protein>
    <submittedName>
        <fullName evidence="5">Thioredoxin reductase (NADPH)</fullName>
    </submittedName>
</protein>
<gene>
    <name evidence="5" type="ORF">CLV56_2256</name>
</gene>
<reference evidence="5 6" key="1">
    <citation type="submission" date="2017-11" db="EMBL/GenBank/DDBJ databases">
        <title>Genomic Encyclopedia of Archaeal and Bacterial Type Strains, Phase II (KMG-II): From Individual Species to Whole Genera.</title>
        <authorList>
            <person name="Goeker M."/>
        </authorList>
    </citation>
    <scope>NUCLEOTIDE SEQUENCE [LARGE SCALE GENOMIC DNA]</scope>
    <source>
        <strain evidence="5 6">DSM 27763</strain>
    </source>
</reference>
<dbReference type="InterPro" id="IPR023753">
    <property type="entry name" value="FAD/NAD-binding_dom"/>
</dbReference>
<dbReference type="PANTHER" id="PTHR48105">
    <property type="entry name" value="THIOREDOXIN REDUCTASE 1-RELATED-RELATED"/>
    <property type="match status" value="1"/>
</dbReference>
<proteinExistence type="predicted"/>
<dbReference type="GO" id="GO:0004791">
    <property type="term" value="F:thioredoxin-disulfide reductase (NADPH) activity"/>
    <property type="evidence" value="ECO:0007669"/>
    <property type="project" value="UniProtKB-EC"/>
</dbReference>
<evidence type="ECO:0000259" key="4">
    <source>
        <dbReference type="Pfam" id="PF07992"/>
    </source>
</evidence>
<dbReference type="Proteomes" id="UP000230842">
    <property type="component" value="Unassembled WGS sequence"/>
</dbReference>
<evidence type="ECO:0000256" key="1">
    <source>
        <dbReference type="ARBA" id="ARBA00022630"/>
    </source>
</evidence>
<evidence type="ECO:0000313" key="6">
    <source>
        <dbReference type="Proteomes" id="UP000230842"/>
    </source>
</evidence>
<dbReference type="RefSeq" id="WP_039340025.1">
    <property type="nucleotide sequence ID" value="NZ_PGEZ01000001.1"/>
</dbReference>
<evidence type="ECO:0000313" key="5">
    <source>
        <dbReference type="EMBL" id="PJJ58013.1"/>
    </source>
</evidence>
<keyword evidence="2" id="KW-0560">Oxidoreductase</keyword>
<evidence type="ECO:0000256" key="2">
    <source>
        <dbReference type="ARBA" id="ARBA00023002"/>
    </source>
</evidence>
<dbReference type="PRINTS" id="PR00469">
    <property type="entry name" value="PNDRDTASEII"/>
</dbReference>
<evidence type="ECO:0000256" key="3">
    <source>
        <dbReference type="ARBA" id="ARBA00048132"/>
    </source>
</evidence>